<proteinExistence type="inferred from homology"/>
<keyword evidence="6" id="KW-1185">Reference proteome</keyword>
<dbReference type="InterPro" id="IPR029030">
    <property type="entry name" value="Caspase-like_dom_sf"/>
</dbReference>
<dbReference type="InterPro" id="IPR002138">
    <property type="entry name" value="Pept_C14_p10"/>
</dbReference>
<dbReference type="Gene3D" id="3.30.70.1470">
    <property type="entry name" value="Caspase-like"/>
    <property type="match status" value="1"/>
</dbReference>
<dbReference type="GO" id="GO:0050727">
    <property type="term" value="P:regulation of inflammatory response"/>
    <property type="evidence" value="ECO:0007669"/>
    <property type="project" value="TreeGrafter"/>
</dbReference>
<dbReference type="GO" id="GO:0006508">
    <property type="term" value="P:proteolysis"/>
    <property type="evidence" value="ECO:0007669"/>
    <property type="project" value="InterPro"/>
</dbReference>
<feature type="domain" description="Caspase family p20" evidence="4">
    <location>
        <begin position="216"/>
        <end position="345"/>
    </location>
</feature>
<dbReference type="GO" id="GO:0004197">
    <property type="term" value="F:cysteine-type endopeptidase activity"/>
    <property type="evidence" value="ECO:0007669"/>
    <property type="project" value="InterPro"/>
</dbReference>
<dbReference type="SMART" id="SM00115">
    <property type="entry name" value="CASc"/>
    <property type="match status" value="1"/>
</dbReference>
<comment type="caution">
    <text evidence="5">The sequence shown here is derived from an EMBL/GenBank/DDBJ whole genome shotgun (WGS) entry which is preliminary data.</text>
</comment>
<gene>
    <name evidence="5" type="ORF">HF521_019566</name>
</gene>
<dbReference type="AlphaFoldDB" id="A0A8T0BGF0"/>
<dbReference type="InterPro" id="IPR002398">
    <property type="entry name" value="Pept_C14"/>
</dbReference>
<dbReference type="Gene3D" id="3.40.50.1460">
    <property type="match status" value="1"/>
</dbReference>
<dbReference type="PROSITE" id="PS50208">
    <property type="entry name" value="CASPASE_P20"/>
    <property type="match status" value="1"/>
</dbReference>
<sequence>MSDPNEEDRDSKDAAPIHFRNLNISETGKRNSDVLCAETAVLSCGHVMPPDYLISWCKYNLKQKTEFTCPRFDVYKKGICGTKFSYQDLCQSVPLTSSLKEYFEEGLEKLTASRICDFKPCPGCGSYVERADQKNLCVHCTICTAKMGCSYEFCWNCGKKWPGTVRNAVHCGNSDCGKPETSQTKKDLLKLCQPEFKEQKLQTEEIYSSKEKSSDRKRIAMIINNVEFRVKQYRRNGAEKDEESMKTLLEALGYNVIILNDLSAEGMEAALRDFSQRDEHRYSDSTFCVIMSHGGPDGIHGINVDDNEHDVFPVDKIFQYLSSENCPGLTDKPKIILIQSCRGDKEGHVWVCDTVKTTKGKIQHREKDFGCFRSCTPDTVSFRNPGSGSAFIQSLVNIFNENAYKDDIMELFRKVAHWFEKTAKENDFPYQMPSLDRTTLVKKFYLFPGL</sequence>
<dbReference type="EMBL" id="JABFDY010000006">
    <property type="protein sequence ID" value="KAF7706312.1"/>
    <property type="molecule type" value="Genomic_DNA"/>
</dbReference>
<evidence type="ECO:0000256" key="1">
    <source>
        <dbReference type="ARBA" id="ARBA00010134"/>
    </source>
</evidence>
<dbReference type="InterPro" id="IPR015917">
    <property type="entry name" value="Pept_C14A"/>
</dbReference>
<dbReference type="CDD" id="cd00032">
    <property type="entry name" value="CASc"/>
    <property type="match status" value="1"/>
</dbReference>
<evidence type="ECO:0000256" key="2">
    <source>
        <dbReference type="RuleBase" id="RU003971"/>
    </source>
</evidence>
<dbReference type="PANTHER" id="PTHR47901">
    <property type="entry name" value="CASPASE RECRUITMENT DOMAIN-CONTAINING PROTEIN 18"/>
    <property type="match status" value="1"/>
</dbReference>
<accession>A0A8T0BGF0</accession>
<evidence type="ECO:0000259" key="4">
    <source>
        <dbReference type="PROSITE" id="PS50208"/>
    </source>
</evidence>
<dbReference type="PRINTS" id="PR00376">
    <property type="entry name" value="IL1BCENZYME"/>
</dbReference>
<dbReference type="OrthoDB" id="6097640at2759"/>
<dbReference type="InterPro" id="IPR001309">
    <property type="entry name" value="Pept_C14_p20"/>
</dbReference>
<dbReference type="Proteomes" id="UP000606274">
    <property type="component" value="Unassembled WGS sequence"/>
</dbReference>
<evidence type="ECO:0000313" key="5">
    <source>
        <dbReference type="EMBL" id="KAF7706312.1"/>
    </source>
</evidence>
<protein>
    <submittedName>
        <fullName evidence="5">Uncharacterized protein</fullName>
    </submittedName>
</protein>
<comment type="similarity">
    <text evidence="1 2">Belongs to the peptidase C14A family.</text>
</comment>
<dbReference type="GO" id="GO:0072559">
    <property type="term" value="C:NLRP3 inflammasome complex"/>
    <property type="evidence" value="ECO:0007669"/>
    <property type="project" value="TreeGrafter"/>
</dbReference>
<dbReference type="PROSITE" id="PS50207">
    <property type="entry name" value="CASPASE_P10"/>
    <property type="match status" value="1"/>
</dbReference>
<organism evidence="5 6">
    <name type="scientific">Silurus meridionalis</name>
    <name type="common">Southern catfish</name>
    <name type="synonym">Silurus soldatovi meridionalis</name>
    <dbReference type="NCBI Taxonomy" id="175797"/>
    <lineage>
        <taxon>Eukaryota</taxon>
        <taxon>Metazoa</taxon>
        <taxon>Chordata</taxon>
        <taxon>Craniata</taxon>
        <taxon>Vertebrata</taxon>
        <taxon>Euteleostomi</taxon>
        <taxon>Actinopterygii</taxon>
        <taxon>Neopterygii</taxon>
        <taxon>Teleostei</taxon>
        <taxon>Ostariophysi</taxon>
        <taxon>Siluriformes</taxon>
        <taxon>Siluridae</taxon>
        <taxon>Silurus</taxon>
    </lineage>
</organism>
<feature type="domain" description="Caspase family p10" evidence="3">
    <location>
        <begin position="366"/>
        <end position="448"/>
    </location>
</feature>
<dbReference type="InterPro" id="IPR011600">
    <property type="entry name" value="Pept_C14_caspase"/>
</dbReference>
<dbReference type="SUPFAM" id="SSF52129">
    <property type="entry name" value="Caspase-like"/>
    <property type="match status" value="1"/>
</dbReference>
<dbReference type="GO" id="GO:0097169">
    <property type="term" value="C:AIM2 inflammasome complex"/>
    <property type="evidence" value="ECO:0007669"/>
    <property type="project" value="TreeGrafter"/>
</dbReference>
<evidence type="ECO:0000313" key="6">
    <source>
        <dbReference type="Proteomes" id="UP000606274"/>
    </source>
</evidence>
<dbReference type="PANTHER" id="PTHR47901:SF3">
    <property type="entry name" value="CASPASE-1"/>
    <property type="match status" value="1"/>
</dbReference>
<reference evidence="5" key="1">
    <citation type="submission" date="2020-08" db="EMBL/GenBank/DDBJ databases">
        <title>Chromosome-level assembly of Southern catfish (Silurus meridionalis) provides insights into visual adaptation to the nocturnal and benthic lifestyles.</title>
        <authorList>
            <person name="Zhang Y."/>
            <person name="Wang D."/>
            <person name="Peng Z."/>
        </authorList>
    </citation>
    <scope>NUCLEOTIDE SEQUENCE</scope>
    <source>
        <strain evidence="5">SWU-2019-XX</strain>
        <tissue evidence="5">Muscle</tissue>
    </source>
</reference>
<dbReference type="PROSITE" id="PS01121">
    <property type="entry name" value="CASPASE_HIS"/>
    <property type="match status" value="1"/>
</dbReference>
<name>A0A8T0BGF0_SILME</name>
<dbReference type="Pfam" id="PF00656">
    <property type="entry name" value="Peptidase_C14"/>
    <property type="match status" value="1"/>
</dbReference>
<dbReference type="GO" id="GO:0072557">
    <property type="term" value="C:IPAF inflammasome complex"/>
    <property type="evidence" value="ECO:0007669"/>
    <property type="project" value="TreeGrafter"/>
</dbReference>
<evidence type="ECO:0000259" key="3">
    <source>
        <dbReference type="PROSITE" id="PS50207"/>
    </source>
</evidence>
<dbReference type="InterPro" id="IPR016129">
    <property type="entry name" value="Caspase_his_AS"/>
</dbReference>